<name>A0A9X4LFJ8_9BURK</name>
<dbReference type="Proteomes" id="UP001152766">
    <property type="component" value="Unassembled WGS sequence"/>
</dbReference>
<dbReference type="InterPro" id="IPR036165">
    <property type="entry name" value="YefM-like_sf"/>
</dbReference>
<comment type="similarity">
    <text evidence="1 2">Belongs to the phD/YefM antitoxin family.</text>
</comment>
<protein>
    <recommendedName>
        <fullName evidence="2">Antitoxin</fullName>
    </recommendedName>
</protein>
<accession>A0A9X4LFJ8</accession>
<dbReference type="AlphaFoldDB" id="A0A9X4LFJ8"/>
<evidence type="ECO:0000256" key="1">
    <source>
        <dbReference type="ARBA" id="ARBA00009981"/>
    </source>
</evidence>
<comment type="function">
    <text evidence="2">Antitoxin component of a type II toxin-antitoxin (TA) system.</text>
</comment>
<comment type="caution">
    <text evidence="3">The sequence shown here is derived from an EMBL/GenBank/DDBJ whole genome shotgun (WGS) entry which is preliminary data.</text>
</comment>
<gene>
    <name evidence="3" type="ORF">EXJ73_06995</name>
</gene>
<evidence type="ECO:0000313" key="3">
    <source>
        <dbReference type="EMBL" id="MDG0862218.1"/>
    </source>
</evidence>
<organism evidence="3 4">
    <name type="scientific">Pelomonas aquatica</name>
    <dbReference type="NCBI Taxonomy" id="431058"/>
    <lineage>
        <taxon>Bacteria</taxon>
        <taxon>Pseudomonadati</taxon>
        <taxon>Pseudomonadota</taxon>
        <taxon>Betaproteobacteria</taxon>
        <taxon>Burkholderiales</taxon>
        <taxon>Sphaerotilaceae</taxon>
        <taxon>Roseateles</taxon>
    </lineage>
</organism>
<sequence length="127" mass="13179">MENTGIAQRRAAMSAVLEPAVADQLPSVSATQLVAGIQKVGRAVAAHGAVLITKHDQPAFVLMSVERYRELQRAAEPDLGALGGEFDAMLARMQGQGDALAEAFAMAPEAIGAAAVKAAKPSRRKTA</sequence>
<keyword evidence="4" id="KW-1185">Reference proteome</keyword>
<dbReference type="InterPro" id="IPR006442">
    <property type="entry name" value="Antitoxin_Phd/YefM"/>
</dbReference>
<dbReference type="EMBL" id="SGUG01000008">
    <property type="protein sequence ID" value="MDG0862218.1"/>
    <property type="molecule type" value="Genomic_DNA"/>
</dbReference>
<dbReference type="NCBIfam" id="TIGR01552">
    <property type="entry name" value="phd_fam"/>
    <property type="match status" value="1"/>
</dbReference>
<dbReference type="Pfam" id="PF02604">
    <property type="entry name" value="PhdYeFM_antitox"/>
    <property type="match status" value="1"/>
</dbReference>
<reference evidence="3" key="1">
    <citation type="submission" date="2019-02" db="EMBL/GenBank/DDBJ databases">
        <title>Draft genome of the type strain Pelomonas aquatica CCUG 52575T.</title>
        <authorList>
            <person name="Gomila M."/>
            <person name="Lalucat J."/>
        </authorList>
    </citation>
    <scope>NUCLEOTIDE SEQUENCE</scope>
    <source>
        <strain evidence="3">CCUG 52575</strain>
    </source>
</reference>
<evidence type="ECO:0000256" key="2">
    <source>
        <dbReference type="RuleBase" id="RU362080"/>
    </source>
</evidence>
<dbReference type="Gene3D" id="3.40.1620.10">
    <property type="entry name" value="YefM-like domain"/>
    <property type="match status" value="1"/>
</dbReference>
<proteinExistence type="inferred from homology"/>
<evidence type="ECO:0000313" key="4">
    <source>
        <dbReference type="Proteomes" id="UP001152766"/>
    </source>
</evidence>
<dbReference type="SUPFAM" id="SSF143120">
    <property type="entry name" value="YefM-like"/>
    <property type="match status" value="1"/>
</dbReference>